<evidence type="ECO:0000313" key="2">
    <source>
        <dbReference type="EMBL" id="TRW24372.1"/>
    </source>
</evidence>
<dbReference type="RefSeq" id="WP_143373452.1">
    <property type="nucleotide sequence ID" value="NZ_VJVZ01000006.1"/>
</dbReference>
<dbReference type="Pfam" id="PF14903">
    <property type="entry name" value="WG_beta_rep"/>
    <property type="match status" value="2"/>
</dbReference>
<proteinExistence type="predicted"/>
<dbReference type="PANTHER" id="PTHR37841:SF1">
    <property type="entry name" value="DUF3298 DOMAIN-CONTAINING PROTEIN"/>
    <property type="match status" value="1"/>
</dbReference>
<dbReference type="PANTHER" id="PTHR37841">
    <property type="entry name" value="GLR2918 PROTEIN"/>
    <property type="match status" value="1"/>
</dbReference>
<keyword evidence="1" id="KW-0732">Signal</keyword>
<gene>
    <name evidence="2" type="ORF">FMM05_11105</name>
</gene>
<dbReference type="InterPro" id="IPR032774">
    <property type="entry name" value="WG_beta_rep"/>
</dbReference>
<name>A0A552V1Q0_9FLAO</name>
<keyword evidence="3" id="KW-1185">Reference proteome</keyword>
<comment type="caution">
    <text evidence="2">The sequence shown here is derived from an EMBL/GenBank/DDBJ whole genome shotgun (WGS) entry which is preliminary data.</text>
</comment>
<dbReference type="OrthoDB" id="679755at2"/>
<organism evidence="2 3">
    <name type="scientific">Flavobacterium zepuense</name>
    <dbReference type="NCBI Taxonomy" id="2593302"/>
    <lineage>
        <taxon>Bacteria</taxon>
        <taxon>Pseudomonadati</taxon>
        <taxon>Bacteroidota</taxon>
        <taxon>Flavobacteriia</taxon>
        <taxon>Flavobacteriales</taxon>
        <taxon>Flavobacteriaceae</taxon>
        <taxon>Flavobacterium</taxon>
    </lineage>
</organism>
<evidence type="ECO:0000256" key="1">
    <source>
        <dbReference type="SAM" id="SignalP"/>
    </source>
</evidence>
<accession>A0A552V1Q0</accession>
<dbReference type="EMBL" id="VJVZ01000006">
    <property type="protein sequence ID" value="TRW24372.1"/>
    <property type="molecule type" value="Genomic_DNA"/>
</dbReference>
<evidence type="ECO:0000313" key="3">
    <source>
        <dbReference type="Proteomes" id="UP000320643"/>
    </source>
</evidence>
<dbReference type="AlphaFoldDB" id="A0A552V1Q0"/>
<protein>
    <submittedName>
        <fullName evidence="2">WG repeat-containing protein</fullName>
    </submittedName>
</protein>
<dbReference type="Proteomes" id="UP000320643">
    <property type="component" value="Unassembled WGS sequence"/>
</dbReference>
<sequence length="619" mass="71385">MKYIILFVFFTSAHLFAQQSMFKIIENDKIGYINNKGAVIIPPVYNNGTDFANGVAAVRQDGLYGIIDSLGNYIAKPKYDYIYEFYNGLTEATLHGKKQVLNTRGDKVLDDQYKSIYLINDSLYRVKTKSDKWGIYNISTHKYTIDTTYTYISEFVDGIAIANSQTDKEPEYCSSLIDNNGNTILPTGKYAINPYVNGIARVGIKNHENKLISGAIDAKGNLLFKYENKNQTYISTDFTDGYAVVNLYKYWIPEKNGIISDSSKSYDGYIDLKGNVVFNDTLFPYCHEFSNKRAFIKKKSGNYMMIDTNFKIVGDSIYDDVLDKKFKSDYAIVKVNDYWGVIDTMGYFKVKPQFDEIDDVGIIDNYLFYRTYNDTEYYYGIATIKDEIILKPIMQDFDRSGFHDGLLKAIVNNRLTYIDTQGNIIWQQKLSKQPKPLNIDYMMNGYFWAYQTDKRKDYNGWAESENFPKKVNKETFPKNKLSLIIDTTKKALFADEYYGCKIYIANTTKGNKIFNAQDSRLDMKLQALDSTGNWKDIEYLRSSWCGNSYHTITLKQNEYWEFTMPLYEGAIKTKIRAKLDYLEGKNTVTLYSNTIDASVNPAQFTIQLPHISLGLMDPY</sequence>
<reference evidence="2 3" key="1">
    <citation type="submission" date="2019-07" db="EMBL/GenBank/DDBJ databases">
        <title>Flavobacterium sp. nov., isolated from glacier ice.</title>
        <authorList>
            <person name="Liu Q."/>
            <person name="Xin Y.-H."/>
        </authorList>
    </citation>
    <scope>NUCLEOTIDE SEQUENCE [LARGE SCALE GENOMIC DNA]</scope>
    <source>
        <strain evidence="2 3">ZT4R6</strain>
    </source>
</reference>
<feature type="chain" id="PRO_5022153570" evidence="1">
    <location>
        <begin position="18"/>
        <end position="619"/>
    </location>
</feature>
<feature type="signal peptide" evidence="1">
    <location>
        <begin position="1"/>
        <end position="17"/>
    </location>
</feature>